<dbReference type="AlphaFoldDB" id="A0A8J3KXH6"/>
<dbReference type="PANTHER" id="PTHR48081">
    <property type="entry name" value="AB HYDROLASE SUPERFAMILY PROTEIN C4A8.06C"/>
    <property type="match status" value="1"/>
</dbReference>
<proteinExistence type="inferred from homology"/>
<dbReference type="GO" id="GO:0016787">
    <property type="term" value="F:hydrolase activity"/>
    <property type="evidence" value="ECO:0007669"/>
    <property type="project" value="UniProtKB-KW"/>
</dbReference>
<dbReference type="PANTHER" id="PTHR48081:SF8">
    <property type="entry name" value="ALPHA_BETA HYDROLASE FOLD-3 DOMAIN-CONTAINING PROTEIN-RELATED"/>
    <property type="match status" value="1"/>
</dbReference>
<evidence type="ECO:0000256" key="1">
    <source>
        <dbReference type="ARBA" id="ARBA00010515"/>
    </source>
</evidence>
<reference evidence="4 5" key="1">
    <citation type="submission" date="2021-01" db="EMBL/GenBank/DDBJ databases">
        <title>Whole genome shotgun sequence of Catellatospora coxensis NBRC 107359.</title>
        <authorList>
            <person name="Komaki H."/>
            <person name="Tamura T."/>
        </authorList>
    </citation>
    <scope>NUCLEOTIDE SEQUENCE [LARGE SCALE GENOMIC DNA]</scope>
    <source>
        <strain evidence="4 5">NBRC 107359</strain>
    </source>
</reference>
<dbReference type="InterPro" id="IPR013094">
    <property type="entry name" value="AB_hydrolase_3"/>
</dbReference>
<dbReference type="EMBL" id="BONI01000040">
    <property type="protein sequence ID" value="GIG07933.1"/>
    <property type="molecule type" value="Genomic_DNA"/>
</dbReference>
<keyword evidence="5" id="KW-1185">Reference proteome</keyword>
<sequence length="312" mass="32879">MPLHPQVQAMRARREASATPQLYTLSVDEARAADLASIQASGGDPEPVAEVVDREIDGPGGPLPIRIYRPVLGGGELPVLVYFFGGGWTLGTIDTSDAVCRSLANAAGCLVVAAGYRLAPEHKFPAAVHDCHAAVRWVAANAAEIGADPARIAVGGDSAGGNLAAAVTLLARADGDLPLAGQLLVYPNTDHRSHTASLREGTDPYLFNATSVAWYWANYLATPEDGLNPLASPLRADSLAGLPPALVVTAEYDPLRDQAEEYARRLGREGVPVTLTRYDGMVHGFFCMSGDLDAGRRALAQAAAQLRTWFTG</sequence>
<dbReference type="Pfam" id="PF07859">
    <property type="entry name" value="Abhydrolase_3"/>
    <property type="match status" value="1"/>
</dbReference>
<gene>
    <name evidence="4" type="ORF">Cco03nite_46330</name>
</gene>
<dbReference type="InterPro" id="IPR029058">
    <property type="entry name" value="AB_hydrolase_fold"/>
</dbReference>
<protein>
    <submittedName>
        <fullName evidence="4">Acetylhydrolase</fullName>
    </submittedName>
</protein>
<dbReference type="FunFam" id="3.40.50.1820:FF:000089">
    <property type="entry name" value="Alpha/beta hydrolase"/>
    <property type="match status" value="1"/>
</dbReference>
<name>A0A8J3KXH6_9ACTN</name>
<keyword evidence="2" id="KW-0378">Hydrolase</keyword>
<dbReference type="InterPro" id="IPR050300">
    <property type="entry name" value="GDXG_lipolytic_enzyme"/>
</dbReference>
<comment type="similarity">
    <text evidence="1">Belongs to the 'GDXG' lipolytic enzyme family.</text>
</comment>
<dbReference type="RefSeq" id="WP_203694263.1">
    <property type="nucleotide sequence ID" value="NZ_BAAALC010000026.1"/>
</dbReference>
<feature type="domain" description="Alpha/beta hydrolase fold-3" evidence="3">
    <location>
        <begin position="80"/>
        <end position="286"/>
    </location>
</feature>
<comment type="caution">
    <text evidence="4">The sequence shown here is derived from an EMBL/GenBank/DDBJ whole genome shotgun (WGS) entry which is preliminary data.</text>
</comment>
<dbReference type="Proteomes" id="UP000630887">
    <property type="component" value="Unassembled WGS sequence"/>
</dbReference>
<dbReference type="SUPFAM" id="SSF53474">
    <property type="entry name" value="alpha/beta-Hydrolases"/>
    <property type="match status" value="1"/>
</dbReference>
<organism evidence="4 5">
    <name type="scientific">Catellatospora coxensis</name>
    <dbReference type="NCBI Taxonomy" id="310354"/>
    <lineage>
        <taxon>Bacteria</taxon>
        <taxon>Bacillati</taxon>
        <taxon>Actinomycetota</taxon>
        <taxon>Actinomycetes</taxon>
        <taxon>Micromonosporales</taxon>
        <taxon>Micromonosporaceae</taxon>
        <taxon>Catellatospora</taxon>
    </lineage>
</organism>
<accession>A0A8J3KXH6</accession>
<evidence type="ECO:0000313" key="4">
    <source>
        <dbReference type="EMBL" id="GIG07933.1"/>
    </source>
</evidence>
<evidence type="ECO:0000313" key="5">
    <source>
        <dbReference type="Proteomes" id="UP000630887"/>
    </source>
</evidence>
<evidence type="ECO:0000256" key="2">
    <source>
        <dbReference type="ARBA" id="ARBA00022801"/>
    </source>
</evidence>
<dbReference type="Gene3D" id="3.40.50.1820">
    <property type="entry name" value="alpha/beta hydrolase"/>
    <property type="match status" value="1"/>
</dbReference>
<evidence type="ECO:0000259" key="3">
    <source>
        <dbReference type="Pfam" id="PF07859"/>
    </source>
</evidence>